<evidence type="ECO:0000256" key="3">
    <source>
        <dbReference type="ARBA" id="ARBA00022296"/>
    </source>
</evidence>
<dbReference type="GO" id="GO:0000018">
    <property type="term" value="P:regulation of DNA recombination"/>
    <property type="evidence" value="ECO:0007669"/>
    <property type="project" value="TreeGrafter"/>
</dbReference>
<evidence type="ECO:0000313" key="7">
    <source>
        <dbReference type="EMBL" id="KGQ32588.1"/>
    </source>
</evidence>
<evidence type="ECO:0000256" key="1">
    <source>
        <dbReference type="ARBA" id="ARBA00004453"/>
    </source>
</evidence>
<evidence type="ECO:0000256" key="2">
    <source>
        <dbReference type="ARBA" id="ARBA00008657"/>
    </source>
</evidence>
<dbReference type="Pfam" id="PF04381">
    <property type="entry name" value="RdgC"/>
    <property type="match status" value="1"/>
</dbReference>
<keyword evidence="8" id="KW-1185">Reference proteome</keyword>
<organism evidence="7 8">
    <name type="scientific">Gallibacterium genomosp. 2</name>
    <dbReference type="NCBI Taxonomy" id="155517"/>
    <lineage>
        <taxon>Bacteria</taxon>
        <taxon>Pseudomonadati</taxon>
        <taxon>Pseudomonadota</taxon>
        <taxon>Gammaproteobacteria</taxon>
        <taxon>Pasteurellales</taxon>
        <taxon>Pasteurellaceae</taxon>
        <taxon>Gallibacterium</taxon>
    </lineage>
</organism>
<dbReference type="AlphaFoldDB" id="A0A0A2XK60"/>
<gene>
    <name evidence="6" type="primary">rdgC</name>
    <name evidence="7" type="ORF">P375_05075</name>
</gene>
<comment type="caution">
    <text evidence="7">The sequence shown here is derived from an EMBL/GenBank/DDBJ whole genome shotgun (WGS) entry which is preliminary data.</text>
</comment>
<dbReference type="GO" id="GO:0043590">
    <property type="term" value="C:bacterial nucleoid"/>
    <property type="evidence" value="ECO:0007669"/>
    <property type="project" value="TreeGrafter"/>
</dbReference>
<dbReference type="EMBL" id="JPXY01000021">
    <property type="protein sequence ID" value="KGQ32588.1"/>
    <property type="molecule type" value="Genomic_DNA"/>
</dbReference>
<comment type="function">
    <text evidence="6">May be involved in recombination.</text>
</comment>
<evidence type="ECO:0000256" key="4">
    <source>
        <dbReference type="ARBA" id="ARBA00022490"/>
    </source>
</evidence>
<dbReference type="GO" id="GO:0003690">
    <property type="term" value="F:double-stranded DNA binding"/>
    <property type="evidence" value="ECO:0007669"/>
    <property type="project" value="TreeGrafter"/>
</dbReference>
<comment type="subcellular location">
    <subcellularLocation>
        <location evidence="1 6">Cytoplasm</location>
        <location evidence="1 6">Nucleoid</location>
    </subcellularLocation>
</comment>
<dbReference type="PANTHER" id="PTHR38103:SF1">
    <property type="entry name" value="RECOMBINATION-ASSOCIATED PROTEIN RDGC"/>
    <property type="match status" value="1"/>
</dbReference>
<evidence type="ECO:0000256" key="5">
    <source>
        <dbReference type="ARBA" id="ARBA00023172"/>
    </source>
</evidence>
<dbReference type="NCBIfam" id="NF001462">
    <property type="entry name" value="PRK00321.1-3"/>
    <property type="match status" value="1"/>
</dbReference>
<comment type="similarity">
    <text evidence="2 6">Belongs to the RdgC family.</text>
</comment>
<dbReference type="HAMAP" id="MF_00194">
    <property type="entry name" value="RdgC"/>
    <property type="match status" value="1"/>
</dbReference>
<dbReference type="PANTHER" id="PTHR38103">
    <property type="entry name" value="RECOMBINATION-ASSOCIATED PROTEIN RDGC"/>
    <property type="match status" value="1"/>
</dbReference>
<proteinExistence type="inferred from homology"/>
<sequence length="302" mass="34677">MFWFKNVLVYRLTKKLDWSTENLQQSLALQQFFPCGAGDRTKLGWQALLAESEMFHFEVSGQILLVAHKEEKMLPSNVVKETLENRIKEIEAAQQRKLKKTEKQSLKDDVIATLLPRAFSRHQRTALWIDTQNDLIYVDAASSKRAEDVLALLRKSLGSLPVVPFSFAEPLFVTMTNWLLTDSLPEWLACLEEAEFKDLDTGSTLRCKNQDLYEQDIQAHLAAGKVVTKLALAWEDHFSFIFNEDASLKRVKFADVVREKNDDILKEDVAQRFDADFVLMTGELSLFMQKMLELLGEKKLGE</sequence>
<keyword evidence="4 6" id="KW-0963">Cytoplasm</keyword>
<evidence type="ECO:0000313" key="8">
    <source>
        <dbReference type="Proteomes" id="UP000030418"/>
    </source>
</evidence>
<dbReference type="InterPro" id="IPR007476">
    <property type="entry name" value="RdgC"/>
</dbReference>
<keyword evidence="5 6" id="KW-0233">DNA recombination</keyword>
<dbReference type="NCBIfam" id="NF001464">
    <property type="entry name" value="PRK00321.1-5"/>
    <property type="match status" value="1"/>
</dbReference>
<accession>A0A0A2XK60</accession>
<reference evidence="7 8" key="1">
    <citation type="submission" date="2014-08" db="EMBL/GenBank/DDBJ databases">
        <title>Chaperone-usher fimbriae in a diverse selection of Gallibacterium genomes.</title>
        <authorList>
            <person name="Kudirkiene E."/>
            <person name="Bager R.J."/>
            <person name="Johnson T.J."/>
            <person name="Bojesen A.M."/>
        </authorList>
    </citation>
    <scope>NUCLEOTIDE SEQUENCE [LARGE SCALE GENOMIC DNA]</scope>
    <source>
        <strain evidence="7 8">CCM5976</strain>
    </source>
</reference>
<protein>
    <recommendedName>
        <fullName evidence="3 6">Recombination-associated protein RdgC</fullName>
    </recommendedName>
</protein>
<dbReference type="RefSeq" id="WP_039135039.1">
    <property type="nucleotide sequence ID" value="NZ_JPXY01000021.1"/>
</dbReference>
<name>A0A0A2XK60_9PAST</name>
<evidence type="ECO:0000256" key="6">
    <source>
        <dbReference type="HAMAP-Rule" id="MF_00194"/>
    </source>
</evidence>
<dbReference type="GO" id="GO:0006310">
    <property type="term" value="P:DNA recombination"/>
    <property type="evidence" value="ECO:0007669"/>
    <property type="project" value="UniProtKB-UniRule"/>
</dbReference>
<dbReference type="Proteomes" id="UP000030418">
    <property type="component" value="Unassembled WGS sequence"/>
</dbReference>
<dbReference type="GO" id="GO:0005737">
    <property type="term" value="C:cytoplasm"/>
    <property type="evidence" value="ECO:0007669"/>
    <property type="project" value="UniProtKB-UniRule"/>
</dbReference>